<dbReference type="PANTHER" id="PTHR42041:SF1">
    <property type="entry name" value="DNA ENDONUCLEASE ACTIVATOR CTP1 C-TERMINAL DOMAIN-CONTAINING PROTEIN"/>
    <property type="match status" value="1"/>
</dbReference>
<feature type="coiled-coil region" evidence="1">
    <location>
        <begin position="313"/>
        <end position="340"/>
    </location>
</feature>
<feature type="region of interest" description="Disordered" evidence="2">
    <location>
        <begin position="277"/>
        <end position="300"/>
    </location>
</feature>
<keyword evidence="4" id="KW-1185">Reference proteome</keyword>
<name>A0ABR1LJE7_9PEZI</name>
<feature type="compositionally biased region" description="Polar residues" evidence="2">
    <location>
        <begin position="472"/>
        <end position="489"/>
    </location>
</feature>
<evidence type="ECO:0000256" key="2">
    <source>
        <dbReference type="SAM" id="MobiDB-lite"/>
    </source>
</evidence>
<comment type="caution">
    <text evidence="3">The sequence shown here is derived from an EMBL/GenBank/DDBJ whole genome shotgun (WGS) entry which is preliminary data.</text>
</comment>
<dbReference type="Proteomes" id="UP001360953">
    <property type="component" value="Unassembled WGS sequence"/>
</dbReference>
<dbReference type="RefSeq" id="XP_066654066.1">
    <property type="nucleotide sequence ID" value="XM_066803197.1"/>
</dbReference>
<proteinExistence type="predicted"/>
<feature type="region of interest" description="Disordered" evidence="2">
    <location>
        <begin position="577"/>
        <end position="640"/>
    </location>
</feature>
<accession>A0ABR1LJE7</accession>
<evidence type="ECO:0000313" key="3">
    <source>
        <dbReference type="EMBL" id="KAK7535341.1"/>
    </source>
</evidence>
<feature type="region of interest" description="Disordered" evidence="2">
    <location>
        <begin position="376"/>
        <end position="443"/>
    </location>
</feature>
<dbReference type="PANTHER" id="PTHR42041">
    <property type="entry name" value="DNA ENDONUCLEASE ACTIVATOR CTP1 C-TERMINAL DOMAIN-CONTAINING PROTEIN"/>
    <property type="match status" value="1"/>
</dbReference>
<dbReference type="EMBL" id="JBBPEH010000008">
    <property type="protein sequence ID" value="KAK7535341.1"/>
    <property type="molecule type" value="Genomic_DNA"/>
</dbReference>
<gene>
    <name evidence="3" type="ORF">J3D65DRAFT_669416</name>
</gene>
<feature type="coiled-coil region" evidence="1">
    <location>
        <begin position="229"/>
        <end position="263"/>
    </location>
</feature>
<feature type="coiled-coil region" evidence="1">
    <location>
        <begin position="87"/>
        <end position="142"/>
    </location>
</feature>
<reference evidence="3 4" key="1">
    <citation type="submission" date="2024-04" db="EMBL/GenBank/DDBJ databases">
        <title>Phyllosticta paracitricarpa is synonymous to the EU quarantine fungus P. citricarpa based on phylogenomic analyses.</title>
        <authorList>
            <consortium name="Lawrence Berkeley National Laboratory"/>
            <person name="Van ingen-buijs V.A."/>
            <person name="Van westerhoven A.C."/>
            <person name="Haridas S."/>
            <person name="Skiadas P."/>
            <person name="Martin F."/>
            <person name="Groenewald J.Z."/>
            <person name="Crous P.W."/>
            <person name="Seidl M.F."/>
        </authorList>
    </citation>
    <scope>NUCLEOTIDE SEQUENCE [LARGE SCALE GENOMIC DNA]</scope>
    <source>
        <strain evidence="3 4">CPC 17464</strain>
    </source>
</reference>
<feature type="region of interest" description="Disordered" evidence="2">
    <location>
        <begin position="457"/>
        <end position="551"/>
    </location>
</feature>
<feature type="compositionally biased region" description="Basic and acidic residues" evidence="2">
    <location>
        <begin position="591"/>
        <end position="602"/>
    </location>
</feature>
<evidence type="ECO:0000256" key="1">
    <source>
        <dbReference type="SAM" id="Coils"/>
    </source>
</evidence>
<organism evidence="3 4">
    <name type="scientific">Phyllosticta citribraziliensis</name>
    <dbReference type="NCBI Taxonomy" id="989973"/>
    <lineage>
        <taxon>Eukaryota</taxon>
        <taxon>Fungi</taxon>
        <taxon>Dikarya</taxon>
        <taxon>Ascomycota</taxon>
        <taxon>Pezizomycotina</taxon>
        <taxon>Dothideomycetes</taxon>
        <taxon>Dothideomycetes incertae sedis</taxon>
        <taxon>Botryosphaeriales</taxon>
        <taxon>Phyllostictaceae</taxon>
        <taxon>Phyllosticta</taxon>
    </lineage>
</organism>
<keyword evidence="1" id="KW-0175">Coiled coil</keyword>
<evidence type="ECO:0000313" key="4">
    <source>
        <dbReference type="Proteomes" id="UP001360953"/>
    </source>
</evidence>
<sequence length="640" mass="71590">MAASPSGTPLYALSPERLNGIRSPHNGSPNGRENYSRGSLPASPAEIKLGSPPRMSPTRNSDAHVQGMVARFNTLDIRDPKRDEAVIRRLEMAREMAENDARKSKEQKEEIERQAYKVREEARKMRKELEDSRDREKKVSKRLEGVMVGFPEEELHRVKETHSHAQGLYEKEIRKARKEAFKSSSALVKLQEELKGTRNSLRITQSGFESEKTKAEKREREAFDAQYKLVGVQEELQKMREQFKVLQEERDALKTNLQEEEVARIAAEGMIALPPAHNEEDEFASPKRSPRKVPQSEASGNDIFVLPARDTELDALQEQLNEERRRREQAEDTVDYMKMECQFQCCSCRVAEMSGGNYIHDDTFEQEMAKIRASAPATLTPPPTGDDTQMADAADHPTVPVEKPATPPAEEVQFCPVTGTFRTSPSKPDAAEEKTATEDSITTSADASAVTALEVLPPVASAPPTSSTSLPQRSRSATPSYEPTNNNNQRYHRQRPAPAANPPRTPSVARRNPSSSSHSSQHNHGHSQPHPQQRHDHQPQQQPPATPGNHFVRTITTTTTIPLVLDSPRPASAMATDMADAATPSLSRTPSLKERPFDREAALEQIRQRRMRSRSVAEGRTTPLKQMVERRDWSAPAATQ</sequence>
<dbReference type="GeneID" id="92036103"/>
<feature type="compositionally biased region" description="Low complexity" evidence="2">
    <location>
        <begin position="457"/>
        <end position="471"/>
    </location>
</feature>
<feature type="compositionally biased region" description="Polar residues" evidence="2">
    <location>
        <begin position="25"/>
        <end position="37"/>
    </location>
</feature>
<protein>
    <submittedName>
        <fullName evidence="3">Uncharacterized protein</fullName>
    </submittedName>
</protein>
<feature type="region of interest" description="Disordered" evidence="2">
    <location>
        <begin position="1"/>
        <end position="64"/>
    </location>
</feature>